<organism evidence="2">
    <name type="scientific">Mycobacterium xenopi 4042</name>
    <dbReference type="NCBI Taxonomy" id="1299334"/>
    <lineage>
        <taxon>Bacteria</taxon>
        <taxon>Bacillati</taxon>
        <taxon>Actinomycetota</taxon>
        <taxon>Actinomycetes</taxon>
        <taxon>Mycobacteriales</taxon>
        <taxon>Mycobacteriaceae</taxon>
        <taxon>Mycobacterium</taxon>
    </lineage>
</organism>
<dbReference type="AlphaFoldDB" id="X7YIE1"/>
<evidence type="ECO:0000313" key="2">
    <source>
        <dbReference type="EMBL" id="EUA06957.1"/>
    </source>
</evidence>
<dbReference type="EMBL" id="JAOB01000093">
    <property type="protein sequence ID" value="EUA06957.1"/>
    <property type="molecule type" value="Genomic_DNA"/>
</dbReference>
<feature type="compositionally biased region" description="Basic and acidic residues" evidence="1">
    <location>
        <begin position="1"/>
        <end position="10"/>
    </location>
</feature>
<feature type="compositionally biased region" description="Basic and acidic residues" evidence="1">
    <location>
        <begin position="37"/>
        <end position="48"/>
    </location>
</feature>
<gene>
    <name evidence="2" type="ORF">I553_0762</name>
</gene>
<proteinExistence type="predicted"/>
<accession>X7YIE1</accession>
<evidence type="ECO:0000256" key="1">
    <source>
        <dbReference type="SAM" id="MobiDB-lite"/>
    </source>
</evidence>
<comment type="caution">
    <text evidence="2">The sequence shown here is derived from an EMBL/GenBank/DDBJ whole genome shotgun (WGS) entry which is preliminary data.</text>
</comment>
<name>X7YIE1_MYCXE</name>
<reference evidence="2" key="1">
    <citation type="submission" date="2014-01" db="EMBL/GenBank/DDBJ databases">
        <authorList>
            <person name="Brown-Elliot B."/>
            <person name="Wallace R."/>
            <person name="Lenaerts A."/>
            <person name="Ordway D."/>
            <person name="DeGroote M.A."/>
            <person name="Parker T."/>
            <person name="Sizemore C."/>
            <person name="Tallon L.J."/>
            <person name="Sadzewicz L.K."/>
            <person name="Sengamalay N."/>
            <person name="Fraser C.M."/>
            <person name="Hine E."/>
            <person name="Shefchek K.A."/>
            <person name="Das S.P."/>
            <person name="Tettelin H."/>
        </authorList>
    </citation>
    <scope>NUCLEOTIDE SEQUENCE [LARGE SCALE GENOMIC DNA]</scope>
    <source>
        <strain evidence="2">4042</strain>
    </source>
</reference>
<sequence length="48" mass="5666">MRSPRPEPKTRPSWRIDANRFPLGRRSPTLVLATMARRPEESDERPNH</sequence>
<protein>
    <submittedName>
        <fullName evidence="2">Uncharacterized protein</fullName>
    </submittedName>
</protein>
<feature type="region of interest" description="Disordered" evidence="1">
    <location>
        <begin position="1"/>
        <end position="48"/>
    </location>
</feature>